<evidence type="ECO:0000313" key="3">
    <source>
        <dbReference type="Proteomes" id="UP000746751"/>
    </source>
</evidence>
<dbReference type="AlphaFoldDB" id="A0A921LQL7"/>
<sequence length="115" mass="13059">MSAADEVSMRERAHRAIAELIRPVCASHPCVAQVYVFGSYARGDFNELSDVDLWIILDRDNFDIPMTEYVDIQTELRHALKCPTDCVTAVAPDQLGKLFRPIMRDKVLVYDRSAD</sequence>
<evidence type="ECO:0000259" key="1">
    <source>
        <dbReference type="Pfam" id="PF18765"/>
    </source>
</evidence>
<comment type="caution">
    <text evidence="2">The sequence shown here is derived from an EMBL/GenBank/DDBJ whole genome shotgun (WGS) entry which is preliminary data.</text>
</comment>
<dbReference type="Proteomes" id="UP000746751">
    <property type="component" value="Unassembled WGS sequence"/>
</dbReference>
<evidence type="ECO:0000313" key="2">
    <source>
        <dbReference type="EMBL" id="HJG30054.1"/>
    </source>
</evidence>
<dbReference type="InterPro" id="IPR041633">
    <property type="entry name" value="Polbeta"/>
</dbReference>
<dbReference type="CDD" id="cd05403">
    <property type="entry name" value="NT_KNTase_like"/>
    <property type="match status" value="1"/>
</dbReference>
<dbReference type="PANTHER" id="PTHR43449:SF3">
    <property type="entry name" value="POLYMERASE NUCLEOTIDYL TRANSFERASE DOMAIN-CONTAINING PROTEIN"/>
    <property type="match status" value="1"/>
</dbReference>
<dbReference type="SUPFAM" id="SSF81301">
    <property type="entry name" value="Nucleotidyltransferase"/>
    <property type="match status" value="1"/>
</dbReference>
<organism evidence="2 3">
    <name type="scientific">Collinsella ihumii</name>
    <dbReference type="NCBI Taxonomy" id="1720204"/>
    <lineage>
        <taxon>Bacteria</taxon>
        <taxon>Bacillati</taxon>
        <taxon>Actinomycetota</taxon>
        <taxon>Coriobacteriia</taxon>
        <taxon>Coriobacteriales</taxon>
        <taxon>Coriobacteriaceae</taxon>
        <taxon>Collinsella</taxon>
    </lineage>
</organism>
<dbReference type="InterPro" id="IPR043519">
    <property type="entry name" value="NT_sf"/>
</dbReference>
<accession>A0A921LQL7</accession>
<gene>
    <name evidence="2" type="ORF">K8U80_01520</name>
</gene>
<dbReference type="PANTHER" id="PTHR43449">
    <property type="entry name" value="NUCLEOTIDYLTRANSFERASE"/>
    <property type="match status" value="1"/>
</dbReference>
<dbReference type="Pfam" id="PF18765">
    <property type="entry name" value="Polbeta"/>
    <property type="match status" value="1"/>
</dbReference>
<dbReference type="Gene3D" id="3.30.460.10">
    <property type="entry name" value="Beta Polymerase, domain 2"/>
    <property type="match status" value="1"/>
</dbReference>
<reference evidence="2" key="1">
    <citation type="journal article" date="2021" name="PeerJ">
        <title>Extensive microbial diversity within the chicken gut microbiome revealed by metagenomics and culture.</title>
        <authorList>
            <person name="Gilroy R."/>
            <person name="Ravi A."/>
            <person name="Getino M."/>
            <person name="Pursley I."/>
            <person name="Horton D.L."/>
            <person name="Alikhan N.F."/>
            <person name="Baker D."/>
            <person name="Gharbi K."/>
            <person name="Hall N."/>
            <person name="Watson M."/>
            <person name="Adriaenssens E.M."/>
            <person name="Foster-Nyarko E."/>
            <person name="Jarju S."/>
            <person name="Secka A."/>
            <person name="Antonio M."/>
            <person name="Oren A."/>
            <person name="Chaudhuri R.R."/>
            <person name="La Ragione R."/>
            <person name="Hildebrand F."/>
            <person name="Pallen M.J."/>
        </authorList>
    </citation>
    <scope>NUCLEOTIDE SEQUENCE</scope>
    <source>
        <strain evidence="2">ChiGjej2B2-7701</strain>
    </source>
</reference>
<feature type="domain" description="Polymerase beta nucleotidyltransferase" evidence="1">
    <location>
        <begin position="21"/>
        <end position="113"/>
    </location>
</feature>
<dbReference type="EMBL" id="DYVF01000013">
    <property type="protein sequence ID" value="HJG30054.1"/>
    <property type="molecule type" value="Genomic_DNA"/>
</dbReference>
<protein>
    <submittedName>
        <fullName evidence="2">Nucleotidyltransferase domain-containing protein</fullName>
    </submittedName>
</protein>
<reference evidence="2" key="2">
    <citation type="submission" date="2021-09" db="EMBL/GenBank/DDBJ databases">
        <authorList>
            <person name="Gilroy R."/>
        </authorList>
    </citation>
    <scope>NUCLEOTIDE SEQUENCE</scope>
    <source>
        <strain evidence="2">ChiGjej2B2-7701</strain>
    </source>
</reference>
<proteinExistence type="predicted"/>
<name>A0A921LQL7_9ACTN</name>